<comment type="caution">
    <text evidence="1">The sequence shown here is derived from an EMBL/GenBank/DDBJ whole genome shotgun (WGS) entry which is preliminary data.</text>
</comment>
<reference evidence="2" key="1">
    <citation type="journal article" date="2019" name="Int. J. Syst. Evol. Microbiol.">
        <title>The Global Catalogue of Microorganisms (GCM) 10K type strain sequencing project: providing services to taxonomists for standard genome sequencing and annotation.</title>
        <authorList>
            <consortium name="The Broad Institute Genomics Platform"/>
            <consortium name="The Broad Institute Genome Sequencing Center for Infectious Disease"/>
            <person name="Wu L."/>
            <person name="Ma J."/>
        </authorList>
    </citation>
    <scope>NUCLEOTIDE SEQUENCE [LARGE SCALE GENOMIC DNA]</scope>
    <source>
        <strain evidence="2">CGMCC 1.15772</strain>
    </source>
</reference>
<evidence type="ECO:0000313" key="2">
    <source>
        <dbReference type="Proteomes" id="UP001596297"/>
    </source>
</evidence>
<evidence type="ECO:0000313" key="1">
    <source>
        <dbReference type="EMBL" id="MFC6592704.1"/>
    </source>
</evidence>
<protein>
    <submittedName>
        <fullName evidence="1">Uncharacterized protein</fullName>
    </submittedName>
</protein>
<dbReference type="Proteomes" id="UP001596297">
    <property type="component" value="Unassembled WGS sequence"/>
</dbReference>
<proteinExistence type="predicted"/>
<dbReference type="EMBL" id="JBHSWD010000002">
    <property type="protein sequence ID" value="MFC6592704.1"/>
    <property type="molecule type" value="Genomic_DNA"/>
</dbReference>
<gene>
    <name evidence="1" type="ORF">ACFP81_12340</name>
</gene>
<keyword evidence="2" id="KW-1185">Reference proteome</keyword>
<name>A0ABW1YEH3_9DEIO</name>
<organism evidence="1 2">
    <name type="scientific">Deinococcus lacus</name>
    <dbReference type="NCBI Taxonomy" id="392561"/>
    <lineage>
        <taxon>Bacteria</taxon>
        <taxon>Thermotogati</taxon>
        <taxon>Deinococcota</taxon>
        <taxon>Deinococci</taxon>
        <taxon>Deinococcales</taxon>
        <taxon>Deinococcaceae</taxon>
        <taxon>Deinococcus</taxon>
    </lineage>
</organism>
<sequence length="274" mass="28748">MLATLALGSVAGAQTQDYCSVVAQGNGSNLGLEGRPTIVGYLATTQTETATFNIPLDGGPDGTLNDSVNYGGTVIPYGSQELYYYGNGFEYKGDLTAGNYTQNGQTGRYSDGSYTWGNVEAGKAQIVYLRVQARSAGNLTGRGATMSLTYQGTVYADFVTRPVGSTYAPTITARNGASLRGRNGEAVPTLVTTLTNSGPFWEYFVVLPPNLAGTGDVKLTFRDSGPPDSRLGGLNYTDDIFFTTPAFMGAASACVSRIGLPTRPTPSAGPTWTI</sequence>
<accession>A0ABW1YEH3</accession>